<accession>A0A6H9YNZ5</accession>
<dbReference type="PANTHER" id="PTHR43591:SF24">
    <property type="entry name" value="2-METHOXY-6-POLYPRENYL-1,4-BENZOQUINOL METHYLASE, MITOCHONDRIAL"/>
    <property type="match status" value="1"/>
</dbReference>
<dbReference type="RefSeq" id="WP_151568453.1">
    <property type="nucleotide sequence ID" value="NZ_WBMT01000025.1"/>
</dbReference>
<reference evidence="3 4" key="1">
    <citation type="submission" date="2019-09" db="EMBL/GenBank/DDBJ databases">
        <title>Actinomadura physcomitrii sp. nov., a novel actinomycete isolated from moss [Physcomitrium sphaericum (Ludw) Fuernr].</title>
        <authorList>
            <person name="Zhuang X."/>
            <person name="Liu C."/>
        </authorList>
    </citation>
    <scope>NUCLEOTIDE SEQUENCE [LARGE SCALE GENOMIC DNA]</scope>
    <source>
        <strain evidence="3 4">HMC1</strain>
    </source>
</reference>
<evidence type="ECO:0000313" key="4">
    <source>
        <dbReference type="Proteomes" id="UP000468735"/>
    </source>
</evidence>
<keyword evidence="4" id="KW-1185">Reference proteome</keyword>
<dbReference type="GO" id="GO:0032259">
    <property type="term" value="P:methylation"/>
    <property type="evidence" value="ECO:0007669"/>
    <property type="project" value="UniProtKB-KW"/>
</dbReference>
<dbReference type="AlphaFoldDB" id="A0A6H9YNZ5"/>
<proteinExistence type="predicted"/>
<feature type="region of interest" description="Disordered" evidence="1">
    <location>
        <begin position="1"/>
        <end position="28"/>
    </location>
</feature>
<dbReference type="CDD" id="cd02440">
    <property type="entry name" value="AdoMet_MTases"/>
    <property type="match status" value="1"/>
</dbReference>
<dbReference type="Pfam" id="PF08241">
    <property type="entry name" value="Methyltransf_11"/>
    <property type="match status" value="1"/>
</dbReference>
<dbReference type="SUPFAM" id="SSF53335">
    <property type="entry name" value="S-adenosyl-L-methionine-dependent methyltransferases"/>
    <property type="match status" value="1"/>
</dbReference>
<evidence type="ECO:0000259" key="2">
    <source>
        <dbReference type="Pfam" id="PF08241"/>
    </source>
</evidence>
<dbReference type="PANTHER" id="PTHR43591">
    <property type="entry name" value="METHYLTRANSFERASE"/>
    <property type="match status" value="1"/>
</dbReference>
<evidence type="ECO:0000313" key="3">
    <source>
        <dbReference type="EMBL" id="KAB2341630.1"/>
    </source>
</evidence>
<dbReference type="InterPro" id="IPR029063">
    <property type="entry name" value="SAM-dependent_MTases_sf"/>
</dbReference>
<feature type="compositionally biased region" description="Polar residues" evidence="1">
    <location>
        <begin position="7"/>
        <end position="16"/>
    </location>
</feature>
<gene>
    <name evidence="3" type="ORF">F8566_41625</name>
</gene>
<organism evidence="3 4">
    <name type="scientific">Actinomadura rudentiformis</name>
    <dbReference type="NCBI Taxonomy" id="359158"/>
    <lineage>
        <taxon>Bacteria</taxon>
        <taxon>Bacillati</taxon>
        <taxon>Actinomycetota</taxon>
        <taxon>Actinomycetes</taxon>
        <taxon>Streptosporangiales</taxon>
        <taxon>Thermomonosporaceae</taxon>
        <taxon>Actinomadura</taxon>
    </lineage>
</organism>
<keyword evidence="3" id="KW-0808">Transferase</keyword>
<keyword evidence="3" id="KW-0489">Methyltransferase</keyword>
<dbReference type="InterPro" id="IPR013216">
    <property type="entry name" value="Methyltransf_11"/>
</dbReference>
<evidence type="ECO:0000256" key="1">
    <source>
        <dbReference type="SAM" id="MobiDB-lite"/>
    </source>
</evidence>
<dbReference type="Proteomes" id="UP000468735">
    <property type="component" value="Unassembled WGS sequence"/>
</dbReference>
<dbReference type="OrthoDB" id="5566900at2"/>
<comment type="caution">
    <text evidence="3">The sequence shown here is derived from an EMBL/GenBank/DDBJ whole genome shotgun (WGS) entry which is preliminary data.</text>
</comment>
<feature type="domain" description="Methyltransferase type 11" evidence="2">
    <location>
        <begin position="73"/>
        <end position="168"/>
    </location>
</feature>
<dbReference type="Gene3D" id="3.40.50.150">
    <property type="entry name" value="Vaccinia Virus protein VP39"/>
    <property type="match status" value="1"/>
</dbReference>
<protein>
    <submittedName>
        <fullName evidence="3">Class I SAM-dependent methyltransferase</fullName>
    </submittedName>
</protein>
<dbReference type="EMBL" id="WBMT01000025">
    <property type="protein sequence ID" value="KAB2341630.1"/>
    <property type="molecule type" value="Genomic_DNA"/>
</dbReference>
<dbReference type="GO" id="GO:0008757">
    <property type="term" value="F:S-adenosylmethionine-dependent methyltransferase activity"/>
    <property type="evidence" value="ECO:0007669"/>
    <property type="project" value="InterPro"/>
</dbReference>
<sequence>MALPRTPSHQEQTASAAQLPRPAPPSHVEPPCPFDAWASTYDSSLLQYLLYRPVHQAVLQHAHQHQPNPARILDVGCGTGHLLRSAAQTYPHADLAGIDPSTEMLGRAAQVMPAAAIWFARARVEALPFRDATFDLVLSTLALRHWHDARKGLTEISRVTTRTGVVVIADVLQPPPRQHKPRRWTPQWPRSARHRDQMPVPAGVHHAVTVAGLEPDHLELIHLTMPMTTTTLIVARRRSAVR</sequence>
<name>A0A6H9YNZ5_9ACTN</name>